<organism evidence="1 2">
    <name type="scientific">Flavobacterium sufflavum</name>
    <dbReference type="NCBI Taxonomy" id="1921138"/>
    <lineage>
        <taxon>Bacteria</taxon>
        <taxon>Pseudomonadati</taxon>
        <taxon>Bacteroidota</taxon>
        <taxon>Flavobacteriia</taxon>
        <taxon>Flavobacteriales</taxon>
        <taxon>Flavobacteriaceae</taxon>
        <taxon>Flavobacterium</taxon>
    </lineage>
</organism>
<evidence type="ECO:0000313" key="1">
    <source>
        <dbReference type="EMBL" id="RVT79677.1"/>
    </source>
</evidence>
<accession>A0A3S2UMQ5</accession>
<protein>
    <recommendedName>
        <fullName evidence="3">RteC protein</fullName>
    </recommendedName>
</protein>
<dbReference type="Proteomes" id="UP000285211">
    <property type="component" value="Unassembled WGS sequence"/>
</dbReference>
<gene>
    <name evidence="1" type="ORF">EOD40_00775</name>
</gene>
<dbReference type="InterPro" id="IPR018534">
    <property type="entry name" value="Tet_reg_excision_RteC"/>
</dbReference>
<dbReference type="Pfam" id="PF09357">
    <property type="entry name" value="RteC"/>
    <property type="match status" value="1"/>
</dbReference>
<dbReference type="RefSeq" id="WP_128192996.1">
    <property type="nucleotide sequence ID" value="NZ_SACJ01000001.1"/>
</dbReference>
<comment type="caution">
    <text evidence="1">The sequence shown here is derived from an EMBL/GenBank/DDBJ whole genome shotgun (WGS) entry which is preliminary data.</text>
</comment>
<dbReference type="EMBL" id="SACJ01000001">
    <property type="protein sequence ID" value="RVT79677.1"/>
    <property type="molecule type" value="Genomic_DNA"/>
</dbReference>
<evidence type="ECO:0008006" key="3">
    <source>
        <dbReference type="Google" id="ProtNLM"/>
    </source>
</evidence>
<dbReference type="AlphaFoldDB" id="A0A3S2UMQ5"/>
<dbReference type="OrthoDB" id="790983at2"/>
<proteinExistence type="predicted"/>
<name>A0A3S2UMQ5_9FLAO</name>
<evidence type="ECO:0000313" key="2">
    <source>
        <dbReference type="Proteomes" id="UP000285211"/>
    </source>
</evidence>
<reference evidence="1 2" key="1">
    <citation type="submission" date="2019-01" db="EMBL/GenBank/DDBJ databases">
        <authorList>
            <person name="Chen W.-M."/>
        </authorList>
    </citation>
    <scope>NUCLEOTIDE SEQUENCE [LARGE SCALE GENOMIC DNA]</scope>
    <source>
        <strain evidence="1 2">BBQ-12</strain>
    </source>
</reference>
<keyword evidence="2" id="KW-1185">Reference proteome</keyword>
<sequence length="279" mass="33460">MLSFQYTFRDEFLEKSIQLEKLKKDKIKGTKEFILWAETKIEELHHWLKSHDFEKIQDEIEFFKEIKPLIISKLIFQKEVLRIETNVTGGKIQIRKFYEIELRKICGYSQNNNKFYQYYRSGSEVFDELYFTRVSKKDILETECIQINFDPKLSTFFDYKLAKIIAFDDLVKYLEVQISALKSKSRYEENHYTSKLHWTGAKVDLVELIYALHWQKVINHGNIEIKEIASELSRMLNIDINDNLYRTFTDIKNRKNPNSKFIQSLADNFKKMLVEENSL</sequence>